<organism evidence="1 2">
    <name type="scientific">Rotaria sordida</name>
    <dbReference type="NCBI Taxonomy" id="392033"/>
    <lineage>
        <taxon>Eukaryota</taxon>
        <taxon>Metazoa</taxon>
        <taxon>Spiralia</taxon>
        <taxon>Gnathifera</taxon>
        <taxon>Rotifera</taxon>
        <taxon>Eurotatoria</taxon>
        <taxon>Bdelloidea</taxon>
        <taxon>Philodinida</taxon>
        <taxon>Philodinidae</taxon>
        <taxon>Rotaria</taxon>
    </lineage>
</organism>
<accession>A0A815XJP0</accession>
<comment type="caution">
    <text evidence="1">The sequence shown here is derived from an EMBL/GenBank/DDBJ whole genome shotgun (WGS) entry which is preliminary data.</text>
</comment>
<gene>
    <name evidence="1" type="ORF">SEV965_LOCUS39035</name>
</gene>
<feature type="non-terminal residue" evidence="1">
    <location>
        <position position="67"/>
    </location>
</feature>
<name>A0A815XJP0_9BILA</name>
<sequence>MILRHFNFTWRDIDNFMSNIGAVRCITANNWAEIFINGDFDMFMKEERGGKQGDSFFDAYPELEVNA</sequence>
<evidence type="ECO:0000313" key="1">
    <source>
        <dbReference type="EMBL" id="CAF1558362.1"/>
    </source>
</evidence>
<dbReference type="Proteomes" id="UP000663889">
    <property type="component" value="Unassembled WGS sequence"/>
</dbReference>
<dbReference type="EMBL" id="CAJNOU010011671">
    <property type="protein sequence ID" value="CAF1558362.1"/>
    <property type="molecule type" value="Genomic_DNA"/>
</dbReference>
<protein>
    <submittedName>
        <fullName evidence="1">Uncharacterized protein</fullName>
    </submittedName>
</protein>
<reference evidence="1" key="1">
    <citation type="submission" date="2021-02" db="EMBL/GenBank/DDBJ databases">
        <authorList>
            <person name="Nowell W R."/>
        </authorList>
    </citation>
    <scope>NUCLEOTIDE SEQUENCE</scope>
</reference>
<evidence type="ECO:0000313" key="2">
    <source>
        <dbReference type="Proteomes" id="UP000663889"/>
    </source>
</evidence>
<proteinExistence type="predicted"/>
<dbReference type="AlphaFoldDB" id="A0A815XJP0"/>